<dbReference type="InterPro" id="IPR003838">
    <property type="entry name" value="ABC3_permease_C"/>
</dbReference>
<feature type="transmembrane region" description="Helical" evidence="7">
    <location>
        <begin position="797"/>
        <end position="821"/>
    </location>
</feature>
<feature type="transmembrane region" description="Helical" evidence="7">
    <location>
        <begin position="402"/>
        <end position="424"/>
    </location>
</feature>
<feature type="transmembrane region" description="Helical" evidence="7">
    <location>
        <begin position="488"/>
        <end position="512"/>
    </location>
</feature>
<organism evidence="10 11">
    <name type="scientific">Actinomadura rubrisoli</name>
    <dbReference type="NCBI Taxonomy" id="2530368"/>
    <lineage>
        <taxon>Bacteria</taxon>
        <taxon>Bacillati</taxon>
        <taxon>Actinomycetota</taxon>
        <taxon>Actinomycetes</taxon>
        <taxon>Streptosporangiales</taxon>
        <taxon>Thermomonosporaceae</taxon>
        <taxon>Actinomadura</taxon>
    </lineage>
</organism>
<feature type="transmembrane region" description="Helical" evidence="7">
    <location>
        <begin position="757"/>
        <end position="785"/>
    </location>
</feature>
<feature type="transmembrane region" description="Helical" evidence="7">
    <location>
        <begin position="711"/>
        <end position="736"/>
    </location>
</feature>
<evidence type="ECO:0000259" key="9">
    <source>
        <dbReference type="Pfam" id="PF12704"/>
    </source>
</evidence>
<dbReference type="GO" id="GO:0022857">
    <property type="term" value="F:transmembrane transporter activity"/>
    <property type="evidence" value="ECO:0007669"/>
    <property type="project" value="TreeGrafter"/>
</dbReference>
<evidence type="ECO:0000259" key="8">
    <source>
        <dbReference type="Pfam" id="PF02687"/>
    </source>
</evidence>
<keyword evidence="5 7" id="KW-0472">Membrane</keyword>
<comment type="similarity">
    <text evidence="6">Belongs to the ABC-4 integral membrane protein family.</text>
</comment>
<proteinExistence type="inferred from homology"/>
<name>A0A4R5BI89_9ACTN</name>
<evidence type="ECO:0000256" key="4">
    <source>
        <dbReference type="ARBA" id="ARBA00022989"/>
    </source>
</evidence>
<dbReference type="InterPro" id="IPR050250">
    <property type="entry name" value="Macrolide_Exporter_MacB"/>
</dbReference>
<keyword evidence="2" id="KW-1003">Cell membrane</keyword>
<keyword evidence="3 7" id="KW-0812">Transmembrane</keyword>
<feature type="transmembrane region" description="Helical" evidence="7">
    <location>
        <begin position="264"/>
        <end position="287"/>
    </location>
</feature>
<feature type="transmembrane region" description="Helical" evidence="7">
    <location>
        <begin position="349"/>
        <end position="372"/>
    </location>
</feature>
<dbReference type="Pfam" id="PF12704">
    <property type="entry name" value="MacB_PCD"/>
    <property type="match status" value="2"/>
</dbReference>
<dbReference type="OrthoDB" id="9780560at2"/>
<evidence type="ECO:0000256" key="1">
    <source>
        <dbReference type="ARBA" id="ARBA00004651"/>
    </source>
</evidence>
<dbReference type="PANTHER" id="PTHR30572:SF4">
    <property type="entry name" value="ABC TRANSPORTER PERMEASE YTRF"/>
    <property type="match status" value="1"/>
</dbReference>
<dbReference type="InterPro" id="IPR025857">
    <property type="entry name" value="MacB_PCD"/>
</dbReference>
<feature type="domain" description="ABC3 transporter permease C-terminal" evidence="8">
    <location>
        <begin position="714"/>
        <end position="830"/>
    </location>
</feature>
<accession>A0A4R5BI89</accession>
<evidence type="ECO:0000256" key="2">
    <source>
        <dbReference type="ARBA" id="ARBA00022475"/>
    </source>
</evidence>
<protein>
    <submittedName>
        <fullName evidence="10">FtsX-like permease family protein</fullName>
    </submittedName>
</protein>
<comment type="caution">
    <text evidence="10">The sequence shown here is derived from an EMBL/GenBank/DDBJ whole genome shotgun (WGS) entry which is preliminary data.</text>
</comment>
<keyword evidence="11" id="KW-1185">Reference proteome</keyword>
<dbReference type="PANTHER" id="PTHR30572">
    <property type="entry name" value="MEMBRANE COMPONENT OF TRANSPORTER-RELATED"/>
    <property type="match status" value="1"/>
</dbReference>
<evidence type="ECO:0000256" key="6">
    <source>
        <dbReference type="ARBA" id="ARBA00038076"/>
    </source>
</evidence>
<feature type="transmembrane region" description="Helical" evidence="7">
    <location>
        <begin position="430"/>
        <end position="451"/>
    </location>
</feature>
<evidence type="ECO:0000313" key="11">
    <source>
        <dbReference type="Proteomes" id="UP000294513"/>
    </source>
</evidence>
<feature type="transmembrane region" description="Helical" evidence="7">
    <location>
        <begin position="307"/>
        <end position="329"/>
    </location>
</feature>
<dbReference type="Proteomes" id="UP000294513">
    <property type="component" value="Unassembled WGS sequence"/>
</dbReference>
<feature type="domain" description="MacB-like periplasmic core" evidence="9">
    <location>
        <begin position="484"/>
        <end position="681"/>
    </location>
</feature>
<reference evidence="10 11" key="1">
    <citation type="submission" date="2019-03" db="EMBL/GenBank/DDBJ databases">
        <title>Draft genome sequences of novel Actinobacteria.</title>
        <authorList>
            <person name="Sahin N."/>
            <person name="Ay H."/>
            <person name="Saygin H."/>
        </authorList>
    </citation>
    <scope>NUCLEOTIDE SEQUENCE [LARGE SCALE GENOMIC DNA]</scope>
    <source>
        <strain evidence="10 11">H3C3</strain>
    </source>
</reference>
<feature type="domain" description="ABC3 transporter permease C-terminal" evidence="8">
    <location>
        <begin position="267"/>
        <end position="382"/>
    </location>
</feature>
<evidence type="ECO:0000256" key="7">
    <source>
        <dbReference type="SAM" id="Phobius"/>
    </source>
</evidence>
<dbReference type="RefSeq" id="WP_131894521.1">
    <property type="nucleotide sequence ID" value="NZ_SMKU01000081.1"/>
</dbReference>
<dbReference type="AlphaFoldDB" id="A0A4R5BI89"/>
<sequence length="838" mass="86308">MLKSLLRDLRAHKARVAMTLAAIVLGVTATVASWVVSDSFSASLAAKEQRSGVAASVGSPPENEAALTPADRARLARVAGVARADGVVVGRAGLVGPKGKLVKAETVPDHAGTNWAGADRFRLRDGRAPTRQGEVALQRDVAKKTGFKAGDTVTVLVSGGRTDRAVVTGVFDYRNLGPTEAEEKVTPPDHVPSLAYDDATARRLLRGAFQRVELTARPGADPKAIAAAARAAAPRGSLVATGSRLAAAGDKQIDKEAGSLRVTMLPFAAITLMVGMFVIANTFGMLIKQRTRQYALLRAVGAKRRQVRCSLILEASVLGLIGGTLGVVLGTLLGPLLVAAMQPDEDLKFVLSPSATLLGYGVGVVVSVLAAYGSARRAAAVPPVAALRVEGVIPRETKRLRIIMGLGAIAAGAVMVFATAGPGVSNQARIIGTAGAILATAGVLLLGPLLAESVLGPFARFAGRRGGPAARMGLRNAARDPRRTAGTASAITIGLGLVCAFATLSATFTALVGSTTRANTPAGTVVLQSAAGGDSSLTPAEMAKVRSLPGVSAVAGSRDMSVKLRHSGGETPRLISAIEPAALHSVLSPKMVKGVADLAKGAVIARNQADMLGLKLGDRIVLTPPGTTSIDTRVVGVYDATELQASLFIDVDAIPAPLREDVTTIYATGSDPQAVRQTIEAAFKDRPEVAITDRDGLAEQGLDEQKLAFTLMYAMFGVAIVIAIFGVINTLVLAVMERTREIGIVRAVGARRSLVRSTIAVESTVICLFGAVLGILVGVTVGAVLQHVALGQRLWDLTIPFGTIALAIGGLIVIGIGAALWPAQRAANTDVLAAISAE</sequence>
<dbReference type="EMBL" id="SMKU01000081">
    <property type="protein sequence ID" value="TDD86388.1"/>
    <property type="molecule type" value="Genomic_DNA"/>
</dbReference>
<evidence type="ECO:0000256" key="5">
    <source>
        <dbReference type="ARBA" id="ARBA00023136"/>
    </source>
</evidence>
<evidence type="ECO:0000256" key="3">
    <source>
        <dbReference type="ARBA" id="ARBA00022692"/>
    </source>
</evidence>
<feature type="domain" description="MacB-like periplasmic core" evidence="9">
    <location>
        <begin position="17"/>
        <end position="231"/>
    </location>
</feature>
<comment type="subcellular location">
    <subcellularLocation>
        <location evidence="1">Cell membrane</location>
        <topology evidence="1">Multi-pass membrane protein</topology>
    </subcellularLocation>
</comment>
<gene>
    <name evidence="10" type="ORF">E1298_17570</name>
</gene>
<dbReference type="Pfam" id="PF02687">
    <property type="entry name" value="FtsX"/>
    <property type="match status" value="2"/>
</dbReference>
<dbReference type="GO" id="GO:0005886">
    <property type="term" value="C:plasma membrane"/>
    <property type="evidence" value="ECO:0007669"/>
    <property type="project" value="UniProtKB-SubCell"/>
</dbReference>
<evidence type="ECO:0000313" key="10">
    <source>
        <dbReference type="EMBL" id="TDD86388.1"/>
    </source>
</evidence>
<keyword evidence="4 7" id="KW-1133">Transmembrane helix</keyword>